<dbReference type="InterPro" id="IPR027417">
    <property type="entry name" value="P-loop_NTPase"/>
</dbReference>
<feature type="domain" description="DNA2/NAM7 helicase-like C-terminal" evidence="3">
    <location>
        <begin position="4"/>
        <end position="66"/>
    </location>
</feature>
<sequence length="112" mass="12560">MSGIEAGSVEQFQGQEKEVIIISTVRSTVKHNEFDKVHYLGFLSNPRRFNVAVTRTKSLLIIVGNPHIICKDPWVHLKDISIFIGKPVSNEAEWSDGSWKEENPVVSNKVGT</sequence>
<evidence type="ECO:0000259" key="3">
    <source>
        <dbReference type="Pfam" id="PF13087"/>
    </source>
</evidence>
<name>A0AAD4T1M5_9MAGN</name>
<reference evidence="4" key="1">
    <citation type="submission" date="2022-04" db="EMBL/GenBank/DDBJ databases">
        <title>A functionally conserved STORR gene fusion in Papaver species that diverged 16.8 million years ago.</title>
        <authorList>
            <person name="Catania T."/>
        </authorList>
    </citation>
    <scope>NUCLEOTIDE SEQUENCE</scope>
    <source>
        <strain evidence="4">S-188037</strain>
    </source>
</reference>
<dbReference type="InterPro" id="IPR047187">
    <property type="entry name" value="SF1_C_Upf1"/>
</dbReference>
<accession>A0AAD4T1M5</accession>
<proteinExistence type="predicted"/>
<dbReference type="EMBL" id="JAJJMB010007130">
    <property type="protein sequence ID" value="KAI3931804.1"/>
    <property type="molecule type" value="Genomic_DNA"/>
</dbReference>
<gene>
    <name evidence="4" type="ORF">MKW98_012214</name>
</gene>
<dbReference type="InterPro" id="IPR041679">
    <property type="entry name" value="DNA2/NAM7-like_C"/>
</dbReference>
<dbReference type="PANTHER" id="PTHR45418:SF1">
    <property type="entry name" value="CANCER_TESTIS ANTIGEN 55"/>
    <property type="match status" value="1"/>
</dbReference>
<dbReference type="Proteomes" id="UP001202328">
    <property type="component" value="Unassembled WGS sequence"/>
</dbReference>
<evidence type="ECO:0000313" key="4">
    <source>
        <dbReference type="EMBL" id="KAI3931804.1"/>
    </source>
</evidence>
<dbReference type="Gene3D" id="3.40.50.300">
    <property type="entry name" value="P-loop containing nucleotide triphosphate hydrolases"/>
    <property type="match status" value="1"/>
</dbReference>
<protein>
    <recommendedName>
        <fullName evidence="3">DNA2/NAM7 helicase-like C-terminal domain-containing protein</fullName>
    </recommendedName>
</protein>
<keyword evidence="5" id="KW-1185">Reference proteome</keyword>
<organism evidence="4 5">
    <name type="scientific">Papaver atlanticum</name>
    <dbReference type="NCBI Taxonomy" id="357466"/>
    <lineage>
        <taxon>Eukaryota</taxon>
        <taxon>Viridiplantae</taxon>
        <taxon>Streptophyta</taxon>
        <taxon>Embryophyta</taxon>
        <taxon>Tracheophyta</taxon>
        <taxon>Spermatophyta</taxon>
        <taxon>Magnoliopsida</taxon>
        <taxon>Ranunculales</taxon>
        <taxon>Papaveraceae</taxon>
        <taxon>Papaveroideae</taxon>
        <taxon>Papaver</taxon>
    </lineage>
</organism>
<comment type="subcellular location">
    <subcellularLocation>
        <location evidence="1">Cytoplasm</location>
    </subcellularLocation>
</comment>
<keyword evidence="2" id="KW-0963">Cytoplasm</keyword>
<dbReference type="PANTHER" id="PTHR45418">
    <property type="entry name" value="CANCER/TESTIS ANTIGEN 55"/>
    <property type="match status" value="1"/>
</dbReference>
<dbReference type="SUPFAM" id="SSF52540">
    <property type="entry name" value="P-loop containing nucleoside triphosphate hydrolases"/>
    <property type="match status" value="1"/>
</dbReference>
<evidence type="ECO:0000256" key="2">
    <source>
        <dbReference type="ARBA" id="ARBA00022490"/>
    </source>
</evidence>
<dbReference type="CDD" id="cd18808">
    <property type="entry name" value="SF1_C_Upf1"/>
    <property type="match status" value="1"/>
</dbReference>
<dbReference type="Pfam" id="PF13087">
    <property type="entry name" value="AAA_12"/>
    <property type="match status" value="1"/>
</dbReference>
<evidence type="ECO:0000256" key="1">
    <source>
        <dbReference type="ARBA" id="ARBA00004496"/>
    </source>
</evidence>
<comment type="caution">
    <text evidence="4">The sequence shown here is derived from an EMBL/GenBank/DDBJ whole genome shotgun (WGS) entry which is preliminary data.</text>
</comment>
<dbReference type="AlphaFoldDB" id="A0AAD4T1M5"/>
<evidence type="ECO:0000313" key="5">
    <source>
        <dbReference type="Proteomes" id="UP001202328"/>
    </source>
</evidence>
<dbReference type="GO" id="GO:0005737">
    <property type="term" value="C:cytoplasm"/>
    <property type="evidence" value="ECO:0007669"/>
    <property type="project" value="UniProtKB-SubCell"/>
</dbReference>